<accession>A0A1X1U418</accession>
<dbReference type="InterPro" id="IPR016161">
    <property type="entry name" value="Ald_DH/histidinol_DH"/>
</dbReference>
<dbReference type="EMBL" id="LQOV01000018">
    <property type="protein sequence ID" value="ORV51399.1"/>
    <property type="molecule type" value="Genomic_DNA"/>
</dbReference>
<proteinExistence type="predicted"/>
<evidence type="ECO:0000313" key="2">
    <source>
        <dbReference type="EMBL" id="ORV51399.1"/>
    </source>
</evidence>
<comment type="caution">
    <text evidence="2">The sequence shown here is derived from an EMBL/GenBank/DDBJ whole genome shotgun (WGS) entry which is preliminary data.</text>
</comment>
<sequence>MSAQVTLSEAAETPGSRVDRRLLIDGRLVTTDRAFPSINPATGEVIGHAPDAGVEEAEAVIAAARRGFKQSGVGREMGVAGLEEFSERTFAVPVMGGNK</sequence>
<dbReference type="GO" id="GO:0016491">
    <property type="term" value="F:oxidoreductase activity"/>
    <property type="evidence" value="ECO:0007669"/>
    <property type="project" value="UniProtKB-KW"/>
</dbReference>
<dbReference type="InterPro" id="IPR016162">
    <property type="entry name" value="Ald_DH_N"/>
</dbReference>
<keyword evidence="3" id="KW-1185">Reference proteome</keyword>
<reference evidence="2 3" key="1">
    <citation type="submission" date="2016-01" db="EMBL/GenBank/DDBJ databases">
        <title>The new phylogeny of the genus Mycobacterium.</title>
        <authorList>
            <person name="Tarcisio F."/>
            <person name="Conor M."/>
            <person name="Antonella G."/>
            <person name="Elisabetta G."/>
            <person name="Giulia F.S."/>
            <person name="Sara T."/>
            <person name="Anna F."/>
            <person name="Clotilde B."/>
            <person name="Roberto B."/>
            <person name="Veronica D.S."/>
            <person name="Fabio R."/>
            <person name="Monica P."/>
            <person name="Olivier J."/>
            <person name="Enrico T."/>
            <person name="Nicola S."/>
        </authorList>
    </citation>
    <scope>NUCLEOTIDE SEQUENCE [LARGE SCALE GENOMIC DNA]</scope>
    <source>
        <strain evidence="2 3">DSM 44852</strain>
    </source>
</reference>
<protein>
    <submittedName>
        <fullName evidence="2">Uncharacterized protein</fullName>
    </submittedName>
</protein>
<dbReference type="STRING" id="292462.AWC05_27995"/>
<dbReference type="SUPFAM" id="SSF53720">
    <property type="entry name" value="ALDH-like"/>
    <property type="match status" value="1"/>
</dbReference>
<dbReference type="Gene3D" id="3.40.605.10">
    <property type="entry name" value="Aldehyde Dehydrogenase, Chain A, domain 1"/>
    <property type="match status" value="1"/>
</dbReference>
<evidence type="ECO:0000256" key="1">
    <source>
        <dbReference type="ARBA" id="ARBA00023002"/>
    </source>
</evidence>
<evidence type="ECO:0000313" key="3">
    <source>
        <dbReference type="Proteomes" id="UP000193010"/>
    </source>
</evidence>
<organism evidence="2 3">
    <name type="scientific">Mycobacterium florentinum</name>
    <dbReference type="NCBI Taxonomy" id="292462"/>
    <lineage>
        <taxon>Bacteria</taxon>
        <taxon>Bacillati</taxon>
        <taxon>Actinomycetota</taxon>
        <taxon>Actinomycetes</taxon>
        <taxon>Mycobacteriales</taxon>
        <taxon>Mycobacteriaceae</taxon>
        <taxon>Mycobacterium</taxon>
        <taxon>Mycobacterium simiae complex</taxon>
    </lineage>
</organism>
<gene>
    <name evidence="2" type="ORF">AWC05_27995</name>
</gene>
<dbReference type="AlphaFoldDB" id="A0A1X1U418"/>
<name>A0A1X1U418_MYCFL</name>
<dbReference type="Proteomes" id="UP000193010">
    <property type="component" value="Unassembled WGS sequence"/>
</dbReference>
<keyword evidence="1" id="KW-0560">Oxidoreductase</keyword>